<feature type="compositionally biased region" description="Low complexity" evidence="2">
    <location>
        <begin position="933"/>
        <end position="957"/>
    </location>
</feature>
<dbReference type="EMBL" id="MU151571">
    <property type="protein sequence ID" value="KAF9442764.1"/>
    <property type="molecule type" value="Genomic_DNA"/>
</dbReference>
<feature type="compositionally biased region" description="Basic and acidic residues" evidence="2">
    <location>
        <begin position="1092"/>
        <end position="1102"/>
    </location>
</feature>
<feature type="compositionally biased region" description="Basic and acidic residues" evidence="2">
    <location>
        <begin position="1653"/>
        <end position="1669"/>
    </location>
</feature>
<feature type="compositionally biased region" description="Basic and acidic residues" evidence="2">
    <location>
        <begin position="592"/>
        <end position="609"/>
    </location>
</feature>
<comment type="caution">
    <text evidence="3">The sequence shown here is derived from an EMBL/GenBank/DDBJ whole genome shotgun (WGS) entry which is preliminary data.</text>
</comment>
<dbReference type="PANTHER" id="PTHR15073:SF1">
    <property type="entry name" value="RETICULOCYTE-BINDING PROTEIN HOMOLOG 2A"/>
    <property type="match status" value="1"/>
</dbReference>
<feature type="compositionally biased region" description="Basic and acidic residues" evidence="2">
    <location>
        <begin position="1886"/>
        <end position="1901"/>
    </location>
</feature>
<feature type="compositionally biased region" description="Gly residues" evidence="2">
    <location>
        <begin position="1570"/>
        <end position="1579"/>
    </location>
</feature>
<feature type="compositionally biased region" description="Acidic residues" evidence="2">
    <location>
        <begin position="1230"/>
        <end position="1246"/>
    </location>
</feature>
<feature type="compositionally biased region" description="Polar residues" evidence="2">
    <location>
        <begin position="1144"/>
        <end position="1156"/>
    </location>
</feature>
<feature type="compositionally biased region" description="Basic and acidic residues" evidence="2">
    <location>
        <begin position="1932"/>
        <end position="1943"/>
    </location>
</feature>
<feature type="compositionally biased region" description="Acidic residues" evidence="2">
    <location>
        <begin position="1171"/>
        <end position="1185"/>
    </location>
</feature>
<feature type="region of interest" description="Disordered" evidence="2">
    <location>
        <begin position="1354"/>
        <end position="1512"/>
    </location>
</feature>
<evidence type="ECO:0000313" key="4">
    <source>
        <dbReference type="Proteomes" id="UP000807342"/>
    </source>
</evidence>
<feature type="compositionally biased region" description="Basic and acidic residues" evidence="2">
    <location>
        <begin position="739"/>
        <end position="760"/>
    </location>
</feature>
<feature type="region of interest" description="Disordered" evidence="2">
    <location>
        <begin position="783"/>
        <end position="834"/>
    </location>
</feature>
<feature type="compositionally biased region" description="Acidic residues" evidence="2">
    <location>
        <begin position="1041"/>
        <end position="1053"/>
    </location>
</feature>
<evidence type="ECO:0000256" key="1">
    <source>
        <dbReference type="ARBA" id="ARBA00023054"/>
    </source>
</evidence>
<feature type="compositionally biased region" description="Basic residues" evidence="2">
    <location>
        <begin position="503"/>
        <end position="512"/>
    </location>
</feature>
<dbReference type="OrthoDB" id="3225203at2759"/>
<feature type="region of interest" description="Disordered" evidence="2">
    <location>
        <begin position="676"/>
        <end position="760"/>
    </location>
</feature>
<feature type="compositionally biased region" description="Low complexity" evidence="2">
    <location>
        <begin position="1848"/>
        <end position="1862"/>
    </location>
</feature>
<feature type="compositionally biased region" description="Basic and acidic residues" evidence="2">
    <location>
        <begin position="802"/>
        <end position="834"/>
    </location>
</feature>
<feature type="region of interest" description="Disordered" evidence="2">
    <location>
        <begin position="589"/>
        <end position="621"/>
    </location>
</feature>
<evidence type="ECO:0000313" key="3">
    <source>
        <dbReference type="EMBL" id="KAF9442764.1"/>
    </source>
</evidence>
<feature type="compositionally biased region" description="Basic and acidic residues" evidence="2">
    <location>
        <begin position="1262"/>
        <end position="1323"/>
    </location>
</feature>
<name>A0A9P6BYK5_9AGAR</name>
<accession>A0A9P6BYK5</accession>
<feature type="region of interest" description="Disordered" evidence="2">
    <location>
        <begin position="899"/>
        <end position="1078"/>
    </location>
</feature>
<feature type="compositionally biased region" description="Polar residues" evidence="2">
    <location>
        <begin position="1057"/>
        <end position="1074"/>
    </location>
</feature>
<feature type="compositionally biased region" description="Polar residues" evidence="2">
    <location>
        <begin position="692"/>
        <end position="705"/>
    </location>
</feature>
<feature type="compositionally biased region" description="Polar residues" evidence="2">
    <location>
        <begin position="1416"/>
        <end position="1438"/>
    </location>
</feature>
<feature type="compositionally biased region" description="Acidic residues" evidence="2">
    <location>
        <begin position="1006"/>
        <end position="1028"/>
    </location>
</feature>
<feature type="region of interest" description="Disordered" evidence="2">
    <location>
        <begin position="57"/>
        <end position="180"/>
    </location>
</feature>
<feature type="compositionally biased region" description="Basic and acidic residues" evidence="2">
    <location>
        <begin position="1975"/>
        <end position="2006"/>
    </location>
</feature>
<feature type="compositionally biased region" description="Low complexity" evidence="2">
    <location>
        <begin position="104"/>
        <end position="117"/>
    </location>
</feature>
<feature type="region of interest" description="Disordered" evidence="2">
    <location>
        <begin position="1787"/>
        <end position="2100"/>
    </location>
</feature>
<reference evidence="3" key="1">
    <citation type="submission" date="2020-11" db="EMBL/GenBank/DDBJ databases">
        <authorList>
            <consortium name="DOE Joint Genome Institute"/>
            <person name="Ahrendt S."/>
            <person name="Riley R."/>
            <person name="Andreopoulos W."/>
            <person name="Labutti K."/>
            <person name="Pangilinan J."/>
            <person name="Ruiz-Duenas F.J."/>
            <person name="Barrasa J.M."/>
            <person name="Sanchez-Garcia M."/>
            <person name="Camarero S."/>
            <person name="Miyauchi S."/>
            <person name="Serrano A."/>
            <person name="Linde D."/>
            <person name="Babiker R."/>
            <person name="Drula E."/>
            <person name="Ayuso-Fernandez I."/>
            <person name="Pacheco R."/>
            <person name="Padilla G."/>
            <person name="Ferreira P."/>
            <person name="Barriuso J."/>
            <person name="Kellner H."/>
            <person name="Castanera R."/>
            <person name="Alfaro M."/>
            <person name="Ramirez L."/>
            <person name="Pisabarro A.G."/>
            <person name="Kuo A."/>
            <person name="Tritt A."/>
            <person name="Lipzen A."/>
            <person name="He G."/>
            <person name="Yan M."/>
            <person name="Ng V."/>
            <person name="Cullen D."/>
            <person name="Martin F."/>
            <person name="Rosso M.-N."/>
            <person name="Henrissat B."/>
            <person name="Hibbett D."/>
            <person name="Martinez A.T."/>
            <person name="Grigoriev I.V."/>
        </authorList>
    </citation>
    <scope>NUCLEOTIDE SEQUENCE</scope>
    <source>
        <strain evidence="3">MF-IS2</strain>
    </source>
</reference>
<dbReference type="InterPro" id="IPR051483">
    <property type="entry name" value="MAP7_domain-containing"/>
</dbReference>
<dbReference type="Proteomes" id="UP000807342">
    <property type="component" value="Unassembled WGS sequence"/>
</dbReference>
<feature type="region of interest" description="Disordered" evidence="2">
    <location>
        <begin position="1092"/>
        <end position="1326"/>
    </location>
</feature>
<evidence type="ECO:0000256" key="2">
    <source>
        <dbReference type="SAM" id="MobiDB-lite"/>
    </source>
</evidence>
<gene>
    <name evidence="3" type="ORF">P691DRAFT_810135</name>
</gene>
<keyword evidence="1" id="KW-0175">Coiled coil</keyword>
<sequence length="2100" mass="232146">MLDASNDSEKIVVTCRFIQHDQWLTTHIEPSWTIRQLKLWFIYRLFGISIPPRMFAPTPKSGKPAERPPSPITFAPDPRTRPASPIIFAAPQKRWLSDTDEDLLSGSEDSSSGFSSVGRRKGKGKAGAGGDGVHIEEEGMIPGGRIGPSHTHSDSESIPGHNPMRTPSYTTPDGDRFPGGVNPHHWSITRYSTGQLLMDDESLVSWYDINEFELLELHGLSFPSTHALYEYQVCHLWNQERHRERERLRKKLKKRFEAEAREWNKDSKDNVERLFSQAQVLKAMNLNSGAGANVGVVEYYGAKIASRSVDMTLTRIPRSIDKYVQPYWEGWVRTLRIVWRADCDEFASGLSASQVVDPYRYGVYGPGTVTGGFGMGIDYAHGQGPGGDINAREKSHQMRYPNRFTRVEWRERWVKIQNGFLCVLKDREDQDATHVLPLAHILALTNTQHLARYLPYTGFNPPLDHPAVSPDILIPAVNLPIVRPPPPSSDSYSDPDSDDPLHPRPRKSHHSHGLSLGGPREFNFGFPNNTRMQQHVKARELTPLVGSRFDPSYLPITTEEQRASGLRVVCLQFRKFHSSTSNMATAALHARSQNDPDHTTLGERQKQEKEEEEAEEWERQTAIDPITLALEDIKERAGEWGGIRTNCPLWRCPRNLRCEPAYITRARIRMRMRSVRGTSRGHGIAGGGRSMSGKSFTTGGRNSTIRGLAELGYDDSNPNARRTVRAGAGVPSSGHPRKDRIYNQDRDQRMLPKSRPQDKELDIHGLLAAQIFGGGIPSTAKTYKEAVEEKERKERKERRKREKELEKERAKQEKEMREREKRGRGKEKEKEDRDKDWGLGTLNVDFWNWGKKKKAKKEMERERRMRLQREQEIEAHFEAATAAATSTTSVSTLTAVSASASTSTVQLSSAGHGQGTGTAYGFEPYGPAGSASTNTITTTTTTTTESGNGVVHSGSSVTAIGEESRRTRGGSTKSVGASSEDDEDEDARAEFASWGHGRSESSAIDSSDDDEDEDESDDDDDTDDDQDVVEPYPDAQPDNLLAEDEDDDDEIEYADLPSQNPDRLTQQNTNTQTFGEPAIPSVIVQVEVAKRVESETETDHRSRSGTVVFTGHTVVPSKEPIPPVPRLPSAAELNQNRGGMLQGQGKTQGEQTVTKKPSQKLIGQLHSSDDEHPEEDQEHEDEDAELSSPVFAPPPSRRRRFKSFEPSSGSGHGHTESTRSGSSQGSFASVEDEYVEEEEEDFDLNDDIFGHRRVGYRYGSYETKRGEEKRRRAEYEKEIGEQREREAKIREQRELEAKQKQRDKEEKERLKEREKRERKKKEDEGEWVCLDIGNDFAFQSFLRIVHQHCPHPMKSSFMERMMGGPLNDTPPPPQTLPQPLTSNPYSESTSNSMGPSSPSAHSHQSHSQSQPRHETSASIGSVVESTRPSAPNSPTSLHSQHNTSTPSSSKSASQHASVPSSPSNPSSYSSHHAPPSPSPSPSEEEINSETEYVAPLPGYGDPRFTYPSRTFATPPYPEWRLNVLRKAQLAGMGDVGRAMEMIHWGREDPVIVGASGATNDLDRMGRRLGTRGGLGGFPGGAKDQGKGKNRESMWSGGVEDNVSSLGTIGPRTVGSGGTIKGAPLGSPTMQRKRMSLEGKSARSTSSSKGILEVPREGGESGNESSREESDGSVGSISSGESGGRSKEGRSPKTMLPSFGMPGKLSNWSDEEEENASEPEWVGWGIDIRRQAKRQYAIQARREANAALGTNTELDLGLPVDPADDMNRYLLNRHKLEPSAQITRITFTSQTPQETTTSGSVSVSHSLSASTQATNQRQWGNTTGSVTGASSPTKIGTDMLSPHHARTPSQQQHHALHHSASLHTGLRKGAQDPTLRRPSMPILTAHAESKDKEEKGKSKERSLWGPFGTTSSFVGYRNDEVKSPTTAGSWFSLKRDGRDREMKDMLSPAGTASQPGSAGGSVGRSGSILLKGGLLRKKDSGDITRYREREREREREKTKMNEGEGKRGQRPQLWVATSATAASSTAESLKSPEHIKSPTFVPKRFGVKKMQSDASILSHRTGGGDPASIPEVPSSPHLQHQKKPGTVEKLLGSSLDSADGK</sequence>
<feature type="compositionally biased region" description="Low complexity" evidence="2">
    <location>
        <begin position="1439"/>
        <end position="1473"/>
    </location>
</feature>
<organism evidence="3 4">
    <name type="scientific">Macrolepiota fuliginosa MF-IS2</name>
    <dbReference type="NCBI Taxonomy" id="1400762"/>
    <lineage>
        <taxon>Eukaryota</taxon>
        <taxon>Fungi</taxon>
        <taxon>Dikarya</taxon>
        <taxon>Basidiomycota</taxon>
        <taxon>Agaricomycotina</taxon>
        <taxon>Agaricomycetes</taxon>
        <taxon>Agaricomycetidae</taxon>
        <taxon>Agaricales</taxon>
        <taxon>Agaricineae</taxon>
        <taxon>Agaricaceae</taxon>
        <taxon>Macrolepiota</taxon>
    </lineage>
</organism>
<feature type="compositionally biased region" description="Low complexity" evidence="2">
    <location>
        <begin position="1787"/>
        <end position="1810"/>
    </location>
</feature>
<feature type="region of interest" description="Disordered" evidence="2">
    <location>
        <begin position="484"/>
        <end position="523"/>
    </location>
</feature>
<protein>
    <submittedName>
        <fullName evidence="3">Uncharacterized protein</fullName>
    </submittedName>
</protein>
<feature type="compositionally biased region" description="Low complexity" evidence="2">
    <location>
        <begin position="1377"/>
        <end position="1410"/>
    </location>
</feature>
<feature type="compositionally biased region" description="Polar residues" evidence="2">
    <location>
        <begin position="1811"/>
        <end position="1833"/>
    </location>
</feature>
<feature type="compositionally biased region" description="Low complexity" evidence="2">
    <location>
        <begin position="899"/>
        <end position="910"/>
    </location>
</feature>
<feature type="compositionally biased region" description="Low complexity" evidence="2">
    <location>
        <begin position="2015"/>
        <end position="2025"/>
    </location>
</feature>
<feature type="compositionally biased region" description="Basic and acidic residues" evidence="2">
    <location>
        <begin position="783"/>
        <end position="794"/>
    </location>
</feature>
<dbReference type="PANTHER" id="PTHR15073">
    <property type="entry name" value="MICROTUBULE-ASSOCIATED PROTEIN"/>
    <property type="match status" value="1"/>
</dbReference>
<keyword evidence="4" id="KW-1185">Reference proteome</keyword>
<proteinExistence type="predicted"/>
<feature type="region of interest" description="Disordered" evidence="2">
    <location>
        <begin position="1569"/>
        <end position="1717"/>
    </location>
</feature>